<reference evidence="1" key="1">
    <citation type="submission" date="2023-06" db="EMBL/GenBank/DDBJ databases">
        <title>Genomic of Parafulvivirga corallium.</title>
        <authorList>
            <person name="Wang G."/>
        </authorList>
    </citation>
    <scope>NUCLEOTIDE SEQUENCE</scope>
    <source>
        <strain evidence="1">BMA10</strain>
    </source>
</reference>
<name>A0ABT8KTQ5_9BACT</name>
<comment type="caution">
    <text evidence="1">The sequence shown here is derived from an EMBL/GenBank/DDBJ whole genome shotgun (WGS) entry which is preliminary data.</text>
</comment>
<evidence type="ECO:0008006" key="3">
    <source>
        <dbReference type="Google" id="ProtNLM"/>
    </source>
</evidence>
<dbReference type="RefSeq" id="WP_346754164.1">
    <property type="nucleotide sequence ID" value="NZ_JAUJEA010000010.1"/>
</dbReference>
<protein>
    <recommendedName>
        <fullName evidence="3">Lipoprotein</fullName>
    </recommendedName>
</protein>
<organism evidence="1 2">
    <name type="scientific">Splendidivirga corallicola</name>
    <dbReference type="NCBI Taxonomy" id="3051826"/>
    <lineage>
        <taxon>Bacteria</taxon>
        <taxon>Pseudomonadati</taxon>
        <taxon>Bacteroidota</taxon>
        <taxon>Cytophagia</taxon>
        <taxon>Cytophagales</taxon>
        <taxon>Splendidivirgaceae</taxon>
        <taxon>Splendidivirga</taxon>
    </lineage>
</organism>
<keyword evidence="2" id="KW-1185">Reference proteome</keyword>
<gene>
    <name evidence="1" type="ORF">QQ008_22295</name>
</gene>
<accession>A0ABT8KTQ5</accession>
<sequence length="97" mass="10157">MKSSYLTLILILTMLCSLGCKKESELIGTVHDVSCADGSAEIGGEVFDLRSVNDCGSGLVLYTRTVTSVSGNVSAKLQISCGAGFCMSGAKVLEWND</sequence>
<proteinExistence type="predicted"/>
<dbReference type="Proteomes" id="UP001172082">
    <property type="component" value="Unassembled WGS sequence"/>
</dbReference>
<evidence type="ECO:0000313" key="2">
    <source>
        <dbReference type="Proteomes" id="UP001172082"/>
    </source>
</evidence>
<dbReference type="EMBL" id="JAUJEA010000010">
    <property type="protein sequence ID" value="MDN5204140.1"/>
    <property type="molecule type" value="Genomic_DNA"/>
</dbReference>
<evidence type="ECO:0000313" key="1">
    <source>
        <dbReference type="EMBL" id="MDN5204140.1"/>
    </source>
</evidence>